<keyword evidence="2" id="KW-1185">Reference proteome</keyword>
<accession>A0ACC3TCE7</accession>
<keyword evidence="1" id="KW-0378">Hydrolase</keyword>
<evidence type="ECO:0000313" key="2">
    <source>
        <dbReference type="Proteomes" id="UP001489719"/>
    </source>
</evidence>
<dbReference type="Proteomes" id="UP001489719">
    <property type="component" value="Unassembled WGS sequence"/>
</dbReference>
<sequence length="318" mass="35612">MVNSYKGHQSQYRYSGKPLVSTFEGTSNINDWSTIKEQTGCYFIPDWSSLGPQRAASQSVIDGAFSWVAWPTGATDMNTDSDKQYLSALAGKPYMMPVSPWFYTNIPQYHKNWLWRGDTLWPDRWDQVLQIQPQLVEIISWNDYGESHYIGPIRLQGIVANANRYVQNNPHDGWRLLLPYYIQRFKTGNASVSEEFIVMWYRPNPSSSGSDGSTTCNNSSEHQTEMAPALCSTDSLFVSVLLERPADIYVQIGTNTPTKFEATNTPGVNTFTVQFNGQTGVTSAWISRNGDVEKNTHGPAIAPPSDGLINWNAIVQGS</sequence>
<proteinExistence type="predicted"/>
<name>A0ACC3TCE7_9ASCO</name>
<protein>
    <submittedName>
        <fullName evidence="1">Glycoside hydrolase</fullName>
    </submittedName>
</protein>
<dbReference type="EMBL" id="MU970313">
    <property type="protein sequence ID" value="KAK9318783.1"/>
    <property type="molecule type" value="Genomic_DNA"/>
</dbReference>
<reference evidence="2" key="1">
    <citation type="journal article" date="2024" name="Front. Bioeng. Biotechnol.">
        <title>Genome-scale model development and genomic sequencing of the oleaginous clade Lipomyces.</title>
        <authorList>
            <person name="Czajka J.J."/>
            <person name="Han Y."/>
            <person name="Kim J."/>
            <person name="Mondo S.J."/>
            <person name="Hofstad B.A."/>
            <person name="Robles A."/>
            <person name="Haridas S."/>
            <person name="Riley R."/>
            <person name="LaButti K."/>
            <person name="Pangilinan J."/>
            <person name="Andreopoulos W."/>
            <person name="Lipzen A."/>
            <person name="Yan J."/>
            <person name="Wang M."/>
            <person name="Ng V."/>
            <person name="Grigoriev I.V."/>
            <person name="Spatafora J.W."/>
            <person name="Magnuson J.K."/>
            <person name="Baker S.E."/>
            <person name="Pomraning K.R."/>
        </authorList>
    </citation>
    <scope>NUCLEOTIDE SEQUENCE [LARGE SCALE GENOMIC DNA]</scope>
    <source>
        <strain evidence="2">CBS 10300</strain>
    </source>
</reference>
<organism evidence="1 2">
    <name type="scientific">Lipomyces orientalis</name>
    <dbReference type="NCBI Taxonomy" id="1233043"/>
    <lineage>
        <taxon>Eukaryota</taxon>
        <taxon>Fungi</taxon>
        <taxon>Dikarya</taxon>
        <taxon>Ascomycota</taxon>
        <taxon>Saccharomycotina</taxon>
        <taxon>Lipomycetes</taxon>
        <taxon>Lipomycetales</taxon>
        <taxon>Lipomycetaceae</taxon>
        <taxon>Lipomyces</taxon>
    </lineage>
</organism>
<gene>
    <name evidence="1" type="ORF">V1517DRAFT_334612</name>
</gene>
<comment type="caution">
    <text evidence="1">The sequence shown here is derived from an EMBL/GenBank/DDBJ whole genome shotgun (WGS) entry which is preliminary data.</text>
</comment>
<evidence type="ECO:0000313" key="1">
    <source>
        <dbReference type="EMBL" id="KAK9318783.1"/>
    </source>
</evidence>